<protein>
    <submittedName>
        <fullName evidence="2">Uncharacterized protein</fullName>
    </submittedName>
</protein>
<gene>
    <name evidence="2" type="ORF">CRENBAI_013060</name>
</gene>
<accession>A0AAV9SIK1</accession>
<name>A0AAV9SIK1_9TELE</name>
<evidence type="ECO:0000313" key="2">
    <source>
        <dbReference type="EMBL" id="KAK5621139.1"/>
    </source>
</evidence>
<feature type="compositionally biased region" description="Polar residues" evidence="1">
    <location>
        <begin position="126"/>
        <end position="136"/>
    </location>
</feature>
<evidence type="ECO:0000313" key="3">
    <source>
        <dbReference type="Proteomes" id="UP001311232"/>
    </source>
</evidence>
<organism evidence="2 3">
    <name type="scientific">Crenichthys baileyi</name>
    <name type="common">White River springfish</name>
    <dbReference type="NCBI Taxonomy" id="28760"/>
    <lineage>
        <taxon>Eukaryota</taxon>
        <taxon>Metazoa</taxon>
        <taxon>Chordata</taxon>
        <taxon>Craniata</taxon>
        <taxon>Vertebrata</taxon>
        <taxon>Euteleostomi</taxon>
        <taxon>Actinopterygii</taxon>
        <taxon>Neopterygii</taxon>
        <taxon>Teleostei</taxon>
        <taxon>Neoteleostei</taxon>
        <taxon>Acanthomorphata</taxon>
        <taxon>Ovalentaria</taxon>
        <taxon>Atherinomorphae</taxon>
        <taxon>Cyprinodontiformes</taxon>
        <taxon>Goodeidae</taxon>
        <taxon>Crenichthys</taxon>
    </lineage>
</organism>
<comment type="caution">
    <text evidence="2">The sequence shown here is derived from an EMBL/GenBank/DDBJ whole genome shotgun (WGS) entry which is preliminary data.</text>
</comment>
<keyword evidence="3" id="KW-1185">Reference proteome</keyword>
<reference evidence="2 3" key="1">
    <citation type="submission" date="2021-06" db="EMBL/GenBank/DDBJ databases">
        <authorList>
            <person name="Palmer J.M."/>
        </authorList>
    </citation>
    <scope>NUCLEOTIDE SEQUENCE [LARGE SCALE GENOMIC DNA]</scope>
    <source>
        <strain evidence="2 3">MEX-2019</strain>
        <tissue evidence="2">Muscle</tissue>
    </source>
</reference>
<dbReference type="EMBL" id="JAHHUM010000315">
    <property type="protein sequence ID" value="KAK5621139.1"/>
    <property type="molecule type" value="Genomic_DNA"/>
</dbReference>
<proteinExistence type="predicted"/>
<sequence>MARPCISTTSFPTNTLLPWQLVALPVPLLSKSKKMDNTSPTFMYLSLSEFSTATLSVQLVAQLLHSNQPGSRADENGERIGKLKGEKGHIVGALEEVPAPLISKPCRSEAAMDESQAGIIKHESHQAFTADSTAGSASCPATGLKPHPT</sequence>
<evidence type="ECO:0000256" key="1">
    <source>
        <dbReference type="SAM" id="MobiDB-lite"/>
    </source>
</evidence>
<dbReference type="AlphaFoldDB" id="A0AAV9SIK1"/>
<feature type="region of interest" description="Disordered" evidence="1">
    <location>
        <begin position="121"/>
        <end position="149"/>
    </location>
</feature>
<dbReference type="Proteomes" id="UP001311232">
    <property type="component" value="Unassembled WGS sequence"/>
</dbReference>